<keyword evidence="1" id="KW-1133">Transmembrane helix</keyword>
<organism evidence="2 3">
    <name type="scientific">Engystomops pustulosus</name>
    <name type="common">Tungara frog</name>
    <name type="synonym">Physalaemus pustulosus</name>
    <dbReference type="NCBI Taxonomy" id="76066"/>
    <lineage>
        <taxon>Eukaryota</taxon>
        <taxon>Metazoa</taxon>
        <taxon>Chordata</taxon>
        <taxon>Craniata</taxon>
        <taxon>Vertebrata</taxon>
        <taxon>Euteleostomi</taxon>
        <taxon>Amphibia</taxon>
        <taxon>Batrachia</taxon>
        <taxon>Anura</taxon>
        <taxon>Neobatrachia</taxon>
        <taxon>Hyloidea</taxon>
        <taxon>Leptodactylidae</taxon>
        <taxon>Leiuperinae</taxon>
        <taxon>Engystomops</taxon>
    </lineage>
</organism>
<evidence type="ECO:0000313" key="2">
    <source>
        <dbReference type="EMBL" id="KAG8539776.1"/>
    </source>
</evidence>
<dbReference type="GO" id="GO:0005886">
    <property type="term" value="C:plasma membrane"/>
    <property type="evidence" value="ECO:0007669"/>
    <property type="project" value="TreeGrafter"/>
</dbReference>
<keyword evidence="1" id="KW-0812">Transmembrane</keyword>
<sequence>MTESYDKAAESIKKHSRILKFIFIGVLCAGYAAYFIAACVLNFQRAIALLVITCVVLFFFIYDLLVERFGNNVKQFFKPLGKFLNKYKQWIKWVFAALVLIGLIIWLALDTAKIPAQLISFGGVCMFVILLFLTSKHHRRVSMNLSPIISILELFML</sequence>
<feature type="transmembrane region" description="Helical" evidence="1">
    <location>
        <begin position="49"/>
        <end position="69"/>
    </location>
</feature>
<proteinExistence type="predicted"/>
<keyword evidence="3" id="KW-1185">Reference proteome</keyword>
<accession>A0AAV6YS71</accession>
<dbReference type="InterPro" id="IPR008276">
    <property type="entry name" value="C_nuclsd_transpt"/>
</dbReference>
<evidence type="ECO:0000313" key="3">
    <source>
        <dbReference type="Proteomes" id="UP000824782"/>
    </source>
</evidence>
<feature type="transmembrane region" description="Helical" evidence="1">
    <location>
        <begin position="90"/>
        <end position="108"/>
    </location>
</feature>
<feature type="transmembrane region" description="Helical" evidence="1">
    <location>
        <begin position="114"/>
        <end position="133"/>
    </location>
</feature>
<reference evidence="2" key="1">
    <citation type="thesis" date="2020" institute="ProQuest LLC" country="789 East Eisenhower Parkway, Ann Arbor, MI, USA">
        <title>Comparative Genomics and Chromosome Evolution.</title>
        <authorList>
            <person name="Mudd A.B."/>
        </authorList>
    </citation>
    <scope>NUCLEOTIDE SEQUENCE</scope>
    <source>
        <strain evidence="2">237g6f4</strain>
        <tissue evidence="2">Blood</tissue>
    </source>
</reference>
<keyword evidence="1" id="KW-0472">Membrane</keyword>
<dbReference type="GO" id="GO:0005415">
    <property type="term" value="F:nucleoside:sodium symporter activity"/>
    <property type="evidence" value="ECO:0007669"/>
    <property type="project" value="TreeGrafter"/>
</dbReference>
<comment type="caution">
    <text evidence="2">The sequence shown here is derived from an EMBL/GenBank/DDBJ whole genome shotgun (WGS) entry which is preliminary data.</text>
</comment>
<name>A0AAV6YS71_ENGPU</name>
<dbReference type="PANTHER" id="PTHR10590">
    <property type="entry name" value="SODIUM/NUCLEOSIDE COTRANSPORTER"/>
    <property type="match status" value="1"/>
</dbReference>
<evidence type="ECO:0000256" key="1">
    <source>
        <dbReference type="SAM" id="Phobius"/>
    </source>
</evidence>
<dbReference type="EMBL" id="WNYA01013060">
    <property type="protein sequence ID" value="KAG8539776.1"/>
    <property type="molecule type" value="Genomic_DNA"/>
</dbReference>
<dbReference type="Proteomes" id="UP000824782">
    <property type="component" value="Unassembled WGS sequence"/>
</dbReference>
<dbReference type="AlphaFoldDB" id="A0AAV6YS71"/>
<protein>
    <submittedName>
        <fullName evidence="2">Uncharacterized protein</fullName>
    </submittedName>
</protein>
<gene>
    <name evidence="2" type="ORF">GDO81_020381</name>
</gene>
<dbReference type="PANTHER" id="PTHR10590:SF22">
    <property type="entry name" value="SODIUM_NUCLEOSIDE COTRANSPORTER"/>
    <property type="match status" value="1"/>
</dbReference>
<feature type="transmembrane region" description="Helical" evidence="1">
    <location>
        <begin position="21"/>
        <end position="43"/>
    </location>
</feature>